<evidence type="ECO:0000313" key="7">
    <source>
        <dbReference type="EMBL" id="TIH29494.1"/>
    </source>
</evidence>
<keyword evidence="3 5" id="KW-1133">Transmembrane helix</keyword>
<dbReference type="Gene3D" id="1.20.1250.20">
    <property type="entry name" value="MFS general substrate transporter like domains"/>
    <property type="match status" value="2"/>
</dbReference>
<reference evidence="7 8" key="1">
    <citation type="journal article" date="2019" name="Microorganisms">
        <title>Systematic Affiliation and Genome Analysis of Subtercola vilae DB165(T) with Particular Emphasis on Cold Adaptation of an Isolate from a High-Altitude Cold Volcano Lake.</title>
        <authorList>
            <person name="Villalobos A.S."/>
            <person name="Wiese J."/>
            <person name="Imhoff J.F."/>
            <person name="Dorador C."/>
            <person name="Keller A."/>
            <person name="Hentschel U."/>
        </authorList>
    </citation>
    <scope>NUCLEOTIDE SEQUENCE [LARGE SCALE GENOMIC DNA]</scope>
    <source>
        <strain evidence="7 8">DB165</strain>
    </source>
</reference>
<dbReference type="InterPro" id="IPR011701">
    <property type="entry name" value="MFS"/>
</dbReference>
<dbReference type="PANTHER" id="PTHR11360">
    <property type="entry name" value="MONOCARBOXYLATE TRANSPORTER"/>
    <property type="match status" value="1"/>
</dbReference>
<sequence length="423" mass="43671">MITTTPSAAVKAAAPVSPFRFAPWLLLVVAAGIVSVATAPGQTAGLSIFTDPLISELHVSRTGISVSYLIGTLLGAAAQPLVGRALDRFGVRRVTLVIGVCFAVILVGMSFVTEIFGLTAGFVGVRMAGQGALSLAATTAVARAITHRRGLALGISSAIGSAGISLAPVFLESLVSSVGIHDAWRWEALLVVLITVPLSLVFPRKVALRSPDIPDNTAEVAIIQASWTPREAMRTGMFWVIALSLAASGMLSTGLAFHQIAILGEQGLSPAQAAANFLPQTATGIIATLLVGALIDRWNPRLFVGFSMLSLAGALVLLPTVTPGFSAIVYGLVLGAASGALRGMEAAAYVRYFGTTHIGSIRGIATAISLASTALGPIAFSIGHDMTETFTIPAVIFAAFPLLVAVLAVVTRTPTRAPRESRD</sequence>
<feature type="transmembrane region" description="Helical" evidence="5">
    <location>
        <begin position="183"/>
        <end position="202"/>
    </location>
</feature>
<evidence type="ECO:0000259" key="6">
    <source>
        <dbReference type="PROSITE" id="PS50850"/>
    </source>
</evidence>
<feature type="transmembrane region" description="Helical" evidence="5">
    <location>
        <begin position="94"/>
        <end position="112"/>
    </location>
</feature>
<dbReference type="GO" id="GO:0005886">
    <property type="term" value="C:plasma membrane"/>
    <property type="evidence" value="ECO:0007669"/>
    <property type="project" value="UniProtKB-SubCell"/>
</dbReference>
<dbReference type="AlphaFoldDB" id="A0A4V4REU8"/>
<keyword evidence="2 5" id="KW-0812">Transmembrane</keyword>
<feature type="transmembrane region" description="Helical" evidence="5">
    <location>
        <begin position="118"/>
        <end position="138"/>
    </location>
</feature>
<evidence type="ECO:0000256" key="3">
    <source>
        <dbReference type="ARBA" id="ARBA00022989"/>
    </source>
</evidence>
<evidence type="ECO:0000256" key="5">
    <source>
        <dbReference type="SAM" id="Phobius"/>
    </source>
</evidence>
<feature type="transmembrane region" description="Helical" evidence="5">
    <location>
        <begin position="150"/>
        <end position="171"/>
    </location>
</feature>
<dbReference type="InterPro" id="IPR050327">
    <property type="entry name" value="Proton-linked_MCT"/>
</dbReference>
<protein>
    <submittedName>
        <fullName evidence="7">MFS transporter</fullName>
    </submittedName>
</protein>
<feature type="transmembrane region" description="Helical" evidence="5">
    <location>
        <begin position="364"/>
        <end position="384"/>
    </location>
</feature>
<dbReference type="InterPro" id="IPR036259">
    <property type="entry name" value="MFS_trans_sf"/>
</dbReference>
<feature type="transmembrane region" description="Helical" evidence="5">
    <location>
        <begin position="277"/>
        <end position="295"/>
    </location>
</feature>
<feature type="domain" description="Major facilitator superfamily (MFS) profile" evidence="6">
    <location>
        <begin position="25"/>
        <end position="416"/>
    </location>
</feature>
<dbReference type="GO" id="GO:0022857">
    <property type="term" value="F:transmembrane transporter activity"/>
    <property type="evidence" value="ECO:0007669"/>
    <property type="project" value="InterPro"/>
</dbReference>
<keyword evidence="8" id="KW-1185">Reference proteome</keyword>
<dbReference type="SUPFAM" id="SSF103473">
    <property type="entry name" value="MFS general substrate transporter"/>
    <property type="match status" value="1"/>
</dbReference>
<accession>A0A4V4REU8</accession>
<evidence type="ECO:0000313" key="8">
    <source>
        <dbReference type="Proteomes" id="UP000306192"/>
    </source>
</evidence>
<comment type="subcellular location">
    <subcellularLocation>
        <location evidence="1">Cell membrane</location>
        <topology evidence="1">Multi-pass membrane protein</topology>
    </subcellularLocation>
</comment>
<feature type="transmembrane region" description="Helical" evidence="5">
    <location>
        <begin position="21"/>
        <end position="42"/>
    </location>
</feature>
<comment type="caution">
    <text evidence="7">The sequence shown here is derived from an EMBL/GenBank/DDBJ whole genome shotgun (WGS) entry which is preliminary data.</text>
</comment>
<evidence type="ECO:0000256" key="1">
    <source>
        <dbReference type="ARBA" id="ARBA00004651"/>
    </source>
</evidence>
<gene>
    <name evidence="7" type="ORF">D4765_17930</name>
</gene>
<organism evidence="7 8">
    <name type="scientific">Subtercola vilae</name>
    <dbReference type="NCBI Taxonomy" id="2056433"/>
    <lineage>
        <taxon>Bacteria</taxon>
        <taxon>Bacillati</taxon>
        <taxon>Actinomycetota</taxon>
        <taxon>Actinomycetes</taxon>
        <taxon>Micrococcales</taxon>
        <taxon>Microbacteriaceae</taxon>
        <taxon>Subtercola</taxon>
    </lineage>
</organism>
<feature type="transmembrane region" description="Helical" evidence="5">
    <location>
        <begin position="62"/>
        <end position="82"/>
    </location>
</feature>
<feature type="transmembrane region" description="Helical" evidence="5">
    <location>
        <begin position="327"/>
        <end position="352"/>
    </location>
</feature>
<keyword evidence="4 5" id="KW-0472">Membrane</keyword>
<dbReference type="Proteomes" id="UP000306192">
    <property type="component" value="Unassembled WGS sequence"/>
</dbReference>
<feature type="transmembrane region" description="Helical" evidence="5">
    <location>
        <begin position="390"/>
        <end position="410"/>
    </location>
</feature>
<dbReference type="InterPro" id="IPR020846">
    <property type="entry name" value="MFS_dom"/>
</dbReference>
<dbReference type="OrthoDB" id="146345at2"/>
<feature type="transmembrane region" description="Helical" evidence="5">
    <location>
        <begin position="236"/>
        <end position="257"/>
    </location>
</feature>
<dbReference type="Pfam" id="PF07690">
    <property type="entry name" value="MFS_1"/>
    <property type="match status" value="1"/>
</dbReference>
<dbReference type="EMBL" id="QYRT01000061">
    <property type="protein sequence ID" value="TIH29494.1"/>
    <property type="molecule type" value="Genomic_DNA"/>
</dbReference>
<feature type="transmembrane region" description="Helical" evidence="5">
    <location>
        <begin position="302"/>
        <end position="321"/>
    </location>
</feature>
<evidence type="ECO:0000256" key="2">
    <source>
        <dbReference type="ARBA" id="ARBA00022692"/>
    </source>
</evidence>
<dbReference type="PANTHER" id="PTHR11360:SF308">
    <property type="entry name" value="BLL3089 PROTEIN"/>
    <property type="match status" value="1"/>
</dbReference>
<proteinExistence type="predicted"/>
<dbReference type="RefSeq" id="WP_136643676.1">
    <property type="nucleotide sequence ID" value="NZ_QYRT01000061.1"/>
</dbReference>
<evidence type="ECO:0000256" key="4">
    <source>
        <dbReference type="ARBA" id="ARBA00023136"/>
    </source>
</evidence>
<dbReference type="PROSITE" id="PS50850">
    <property type="entry name" value="MFS"/>
    <property type="match status" value="1"/>
</dbReference>
<name>A0A4V4REU8_9MICO</name>